<evidence type="ECO:0000313" key="3">
    <source>
        <dbReference type="Proteomes" id="UP000887013"/>
    </source>
</evidence>
<comment type="caution">
    <text evidence="2">The sequence shown here is derived from an EMBL/GenBank/DDBJ whole genome shotgun (WGS) entry which is preliminary data.</text>
</comment>
<proteinExistence type="predicted"/>
<feature type="transmembrane region" description="Helical" evidence="1">
    <location>
        <begin position="136"/>
        <end position="154"/>
    </location>
</feature>
<feature type="transmembrane region" description="Helical" evidence="1">
    <location>
        <begin position="93"/>
        <end position="115"/>
    </location>
</feature>
<evidence type="ECO:0000313" key="2">
    <source>
        <dbReference type="EMBL" id="GFU09086.1"/>
    </source>
</evidence>
<keyword evidence="1" id="KW-0472">Membrane</keyword>
<dbReference type="AlphaFoldDB" id="A0A8X6QB75"/>
<evidence type="ECO:0000256" key="1">
    <source>
        <dbReference type="SAM" id="Phobius"/>
    </source>
</evidence>
<dbReference type="EMBL" id="BMAW01124687">
    <property type="protein sequence ID" value="GFU09086.1"/>
    <property type="molecule type" value="Genomic_DNA"/>
</dbReference>
<accession>A0A8X6QB75</accession>
<gene>
    <name evidence="2" type="ORF">NPIL_692671</name>
</gene>
<reference evidence="2" key="1">
    <citation type="submission" date="2020-08" db="EMBL/GenBank/DDBJ databases">
        <title>Multicomponent nature underlies the extraordinary mechanical properties of spider dragline silk.</title>
        <authorList>
            <person name="Kono N."/>
            <person name="Nakamura H."/>
            <person name="Mori M."/>
            <person name="Yoshida Y."/>
            <person name="Ohtoshi R."/>
            <person name="Malay A.D."/>
            <person name="Moran D.A.P."/>
            <person name="Tomita M."/>
            <person name="Numata K."/>
            <person name="Arakawa K."/>
        </authorList>
    </citation>
    <scope>NUCLEOTIDE SEQUENCE</scope>
</reference>
<name>A0A8X6QB75_NEPPI</name>
<sequence>METEGSFSCNLKLLNMFLQWHFSIYVHRDGSSLETEAFWEISSDAGQDLGIPFGQWTLRLLSWSPSEMWTVYRSYSFIYIASSQRPVTQPESIVLGISSYTSTPVLILKLALVAFKMGGCITSTEQTGDIMFKLRLVLFITCLRLMICSFLLDYCREFFQIQAIS</sequence>
<protein>
    <submittedName>
        <fullName evidence="2">Uncharacterized protein</fullName>
    </submittedName>
</protein>
<keyword evidence="1" id="KW-0812">Transmembrane</keyword>
<dbReference type="Proteomes" id="UP000887013">
    <property type="component" value="Unassembled WGS sequence"/>
</dbReference>
<keyword evidence="1" id="KW-1133">Transmembrane helix</keyword>
<keyword evidence="3" id="KW-1185">Reference proteome</keyword>
<organism evidence="2 3">
    <name type="scientific">Nephila pilipes</name>
    <name type="common">Giant wood spider</name>
    <name type="synonym">Nephila maculata</name>
    <dbReference type="NCBI Taxonomy" id="299642"/>
    <lineage>
        <taxon>Eukaryota</taxon>
        <taxon>Metazoa</taxon>
        <taxon>Ecdysozoa</taxon>
        <taxon>Arthropoda</taxon>
        <taxon>Chelicerata</taxon>
        <taxon>Arachnida</taxon>
        <taxon>Araneae</taxon>
        <taxon>Araneomorphae</taxon>
        <taxon>Entelegynae</taxon>
        <taxon>Araneoidea</taxon>
        <taxon>Nephilidae</taxon>
        <taxon>Nephila</taxon>
    </lineage>
</organism>